<feature type="transmembrane region" description="Helical" evidence="6">
    <location>
        <begin position="67"/>
        <end position="88"/>
    </location>
</feature>
<dbReference type="Pfam" id="PF02656">
    <property type="entry name" value="DUF202"/>
    <property type="match status" value="1"/>
</dbReference>
<evidence type="ECO:0000313" key="8">
    <source>
        <dbReference type="EMBL" id="TKK66002.1"/>
    </source>
</evidence>
<feature type="transmembrane region" description="Helical" evidence="6">
    <location>
        <begin position="108"/>
        <end position="128"/>
    </location>
</feature>
<evidence type="ECO:0000256" key="6">
    <source>
        <dbReference type="SAM" id="Phobius"/>
    </source>
</evidence>
<evidence type="ECO:0000256" key="5">
    <source>
        <dbReference type="ARBA" id="ARBA00023136"/>
    </source>
</evidence>
<gene>
    <name evidence="8" type="ORF">FC093_18545</name>
</gene>
<dbReference type="EMBL" id="SZQL01000017">
    <property type="protein sequence ID" value="TKK66002.1"/>
    <property type="molecule type" value="Genomic_DNA"/>
</dbReference>
<dbReference type="RefSeq" id="WP_137263309.1">
    <property type="nucleotide sequence ID" value="NZ_SZQL01000017.1"/>
</dbReference>
<comment type="caution">
    <text evidence="8">The sequence shown here is derived from an EMBL/GenBank/DDBJ whole genome shotgun (WGS) entry which is preliminary data.</text>
</comment>
<evidence type="ECO:0000256" key="1">
    <source>
        <dbReference type="ARBA" id="ARBA00004651"/>
    </source>
</evidence>
<organism evidence="8 9">
    <name type="scientific">Ilyomonas limi</name>
    <dbReference type="NCBI Taxonomy" id="2575867"/>
    <lineage>
        <taxon>Bacteria</taxon>
        <taxon>Pseudomonadati</taxon>
        <taxon>Bacteroidota</taxon>
        <taxon>Chitinophagia</taxon>
        <taxon>Chitinophagales</taxon>
        <taxon>Chitinophagaceae</taxon>
        <taxon>Ilyomonas</taxon>
    </lineage>
</organism>
<dbReference type="Proteomes" id="UP000305848">
    <property type="component" value="Unassembled WGS sequence"/>
</dbReference>
<comment type="subcellular location">
    <subcellularLocation>
        <location evidence="1">Cell membrane</location>
        <topology evidence="1">Multi-pass membrane protein</topology>
    </subcellularLocation>
</comment>
<protein>
    <submittedName>
        <fullName evidence="8">DUF202 domain-containing protein</fullName>
    </submittedName>
</protein>
<dbReference type="InterPro" id="IPR052053">
    <property type="entry name" value="IM_YidH-like"/>
</dbReference>
<keyword evidence="4 6" id="KW-1133">Transmembrane helix</keyword>
<proteinExistence type="predicted"/>
<accession>A0A4U3KUH9</accession>
<reference evidence="8 9" key="1">
    <citation type="submission" date="2019-05" db="EMBL/GenBank/DDBJ databases">
        <title>Panacibacter sp. strain 17mud1-8 Genome sequencing and assembly.</title>
        <authorList>
            <person name="Chhetri G."/>
        </authorList>
    </citation>
    <scope>NUCLEOTIDE SEQUENCE [LARGE SCALE GENOMIC DNA]</scope>
    <source>
        <strain evidence="8 9">17mud1-8</strain>
    </source>
</reference>
<evidence type="ECO:0000313" key="9">
    <source>
        <dbReference type="Proteomes" id="UP000305848"/>
    </source>
</evidence>
<feature type="transmembrane region" description="Helical" evidence="6">
    <location>
        <begin position="25"/>
        <end position="47"/>
    </location>
</feature>
<keyword evidence="5 6" id="KW-0472">Membrane</keyword>
<dbReference type="PANTHER" id="PTHR34187:SF2">
    <property type="entry name" value="DUF202 DOMAIN-CONTAINING PROTEIN"/>
    <property type="match status" value="1"/>
</dbReference>
<evidence type="ECO:0000256" key="3">
    <source>
        <dbReference type="ARBA" id="ARBA00022692"/>
    </source>
</evidence>
<sequence>MDNKDNEKERKPAGPTDHLANERTFLAWIRTSIALMGFGFVIVKFALFIRQLSVALGGKVAIPGKGYSAITGVIMVALGAILAMLAFIRYLNIEKQLNNNSYFPSKWLSALLTLSILIGSILLVLYLLPNIK</sequence>
<evidence type="ECO:0000256" key="2">
    <source>
        <dbReference type="ARBA" id="ARBA00022475"/>
    </source>
</evidence>
<name>A0A4U3KUH9_9BACT</name>
<keyword evidence="9" id="KW-1185">Reference proteome</keyword>
<dbReference type="PANTHER" id="PTHR34187">
    <property type="entry name" value="FGR18P"/>
    <property type="match status" value="1"/>
</dbReference>
<evidence type="ECO:0000256" key="4">
    <source>
        <dbReference type="ARBA" id="ARBA00022989"/>
    </source>
</evidence>
<dbReference type="AlphaFoldDB" id="A0A4U3KUH9"/>
<feature type="domain" description="DUF202" evidence="7">
    <location>
        <begin position="17"/>
        <end position="95"/>
    </location>
</feature>
<dbReference type="OrthoDB" id="582337at2"/>
<dbReference type="InterPro" id="IPR003807">
    <property type="entry name" value="DUF202"/>
</dbReference>
<dbReference type="GO" id="GO:0005886">
    <property type="term" value="C:plasma membrane"/>
    <property type="evidence" value="ECO:0007669"/>
    <property type="project" value="UniProtKB-SubCell"/>
</dbReference>
<keyword evidence="2" id="KW-1003">Cell membrane</keyword>
<evidence type="ECO:0000259" key="7">
    <source>
        <dbReference type="Pfam" id="PF02656"/>
    </source>
</evidence>
<keyword evidence="3 6" id="KW-0812">Transmembrane</keyword>